<evidence type="ECO:0000256" key="4">
    <source>
        <dbReference type="PROSITE-ProRule" id="PRU00050"/>
    </source>
</evidence>
<dbReference type="CDD" id="cd17541">
    <property type="entry name" value="REC_CheB-like"/>
    <property type="match status" value="1"/>
</dbReference>
<comment type="caution">
    <text evidence="8">The sequence shown here is derived from an EMBL/GenBank/DDBJ whole genome shotgun (WGS) entry which is preliminary data.</text>
</comment>
<comment type="function">
    <text evidence="3">Involved in chemotaxis. Part of a chemotaxis signal transduction system that modulates chemotaxis in response to various stimuli. Catalyzes the demethylation of specific methylglutamate residues introduced into the chemoreceptors (methyl-accepting chemotaxis proteins or MCP) by CheR. Also mediates the irreversible deamidation of specific glutamine residues to glutamic acid.</text>
</comment>
<comment type="subcellular location">
    <subcellularLocation>
        <location evidence="3">Cytoplasm</location>
    </subcellularLocation>
</comment>
<comment type="PTM">
    <text evidence="3">Phosphorylated by CheA. Phosphorylation of the N-terminal regulatory domain activates the methylesterase activity.</text>
</comment>
<evidence type="ECO:0000259" key="6">
    <source>
        <dbReference type="PROSITE" id="PS50110"/>
    </source>
</evidence>
<evidence type="ECO:0000256" key="1">
    <source>
        <dbReference type="ARBA" id="ARBA00022801"/>
    </source>
</evidence>
<dbReference type="GO" id="GO:0005737">
    <property type="term" value="C:cytoplasm"/>
    <property type="evidence" value="ECO:0007669"/>
    <property type="project" value="UniProtKB-SubCell"/>
</dbReference>
<dbReference type="PROSITE" id="PS50122">
    <property type="entry name" value="CHEB"/>
    <property type="match status" value="1"/>
</dbReference>
<dbReference type="SUPFAM" id="SSF52172">
    <property type="entry name" value="CheY-like"/>
    <property type="match status" value="1"/>
</dbReference>
<feature type="domain" description="Response regulatory" evidence="6">
    <location>
        <begin position="16"/>
        <end position="134"/>
    </location>
</feature>
<feature type="domain" description="CheB-type methylesterase" evidence="7">
    <location>
        <begin position="168"/>
        <end position="361"/>
    </location>
</feature>
<dbReference type="Pfam" id="PF01339">
    <property type="entry name" value="CheB_methylest"/>
    <property type="match status" value="1"/>
</dbReference>
<keyword evidence="1 3" id="KW-0378">Hydrolase</keyword>
<evidence type="ECO:0000256" key="3">
    <source>
        <dbReference type="HAMAP-Rule" id="MF_00099"/>
    </source>
</evidence>
<evidence type="ECO:0000259" key="7">
    <source>
        <dbReference type="PROSITE" id="PS50122"/>
    </source>
</evidence>
<dbReference type="InterPro" id="IPR035909">
    <property type="entry name" value="CheB_C"/>
</dbReference>
<keyword evidence="9" id="KW-1185">Reference proteome</keyword>
<dbReference type="Pfam" id="PF00072">
    <property type="entry name" value="Response_reg"/>
    <property type="match status" value="1"/>
</dbReference>
<feature type="active site" evidence="3 4">
    <location>
        <position position="207"/>
    </location>
</feature>
<dbReference type="Gene3D" id="3.40.50.180">
    <property type="entry name" value="Methylesterase CheB, C-terminal domain"/>
    <property type="match status" value="1"/>
</dbReference>
<keyword evidence="3 4" id="KW-0145">Chemotaxis</keyword>
<feature type="active site" evidence="3 4">
    <location>
        <position position="303"/>
    </location>
</feature>
<gene>
    <name evidence="3" type="primary">cheB</name>
    <name evidence="8" type="ORF">HDF16_001440</name>
</gene>
<comment type="similarity">
    <text evidence="3">Belongs to the CheB family.</text>
</comment>
<dbReference type="EMBL" id="JACHIP010000002">
    <property type="protein sequence ID" value="MBB5056755.1"/>
    <property type="molecule type" value="Genomic_DNA"/>
</dbReference>
<dbReference type="InterPro" id="IPR000673">
    <property type="entry name" value="Sig_transdc_resp-reg_Me-estase"/>
</dbReference>
<reference evidence="8 9" key="1">
    <citation type="submission" date="2020-08" db="EMBL/GenBank/DDBJ databases">
        <title>Genomic Encyclopedia of Type Strains, Phase IV (KMG-V): Genome sequencing to study the core and pangenomes of soil and plant-associated prokaryotes.</title>
        <authorList>
            <person name="Whitman W."/>
        </authorList>
    </citation>
    <scope>NUCLEOTIDE SEQUENCE [LARGE SCALE GENOMIC DNA]</scope>
    <source>
        <strain evidence="8 9">M8UP14</strain>
    </source>
</reference>
<name>A0A7W7ZBB4_9BACT</name>
<comment type="domain">
    <text evidence="3">Contains a C-terminal catalytic domain, and an N-terminal region which modulates catalytic activity.</text>
</comment>
<dbReference type="InterPro" id="IPR011006">
    <property type="entry name" value="CheY-like_superfamily"/>
</dbReference>
<dbReference type="SUPFAM" id="SSF52738">
    <property type="entry name" value="Methylesterase CheB, C-terminal domain"/>
    <property type="match status" value="1"/>
</dbReference>
<dbReference type="PROSITE" id="PS50110">
    <property type="entry name" value="RESPONSE_REGULATORY"/>
    <property type="match status" value="1"/>
</dbReference>
<keyword evidence="3" id="KW-0963">Cytoplasm</keyword>
<dbReference type="PIRSF" id="PIRSF000876">
    <property type="entry name" value="RR_chemtxs_CheB"/>
    <property type="match status" value="1"/>
</dbReference>
<dbReference type="PANTHER" id="PTHR42872:SF3">
    <property type="entry name" value="PROTEIN-GLUTAMATE METHYLESTERASE_PROTEIN-GLUTAMINE GLUTAMINASE 1"/>
    <property type="match status" value="1"/>
</dbReference>
<dbReference type="EC" id="3.1.1.61" evidence="3"/>
<feature type="active site" evidence="3 4">
    <location>
        <position position="180"/>
    </location>
</feature>
<proteinExistence type="inferred from homology"/>
<dbReference type="EC" id="3.5.1.44" evidence="3"/>
<dbReference type="GO" id="GO:0006935">
    <property type="term" value="P:chemotaxis"/>
    <property type="evidence" value="ECO:0007669"/>
    <property type="project" value="UniProtKB-UniRule"/>
</dbReference>
<dbReference type="GO" id="GO:0000156">
    <property type="term" value="F:phosphorelay response regulator activity"/>
    <property type="evidence" value="ECO:0007669"/>
    <property type="project" value="InterPro"/>
</dbReference>
<dbReference type="Gene3D" id="3.40.50.2300">
    <property type="match status" value="1"/>
</dbReference>
<organism evidence="8 9">
    <name type="scientific">Granulicella aggregans</name>
    <dbReference type="NCBI Taxonomy" id="474949"/>
    <lineage>
        <taxon>Bacteria</taxon>
        <taxon>Pseudomonadati</taxon>
        <taxon>Acidobacteriota</taxon>
        <taxon>Terriglobia</taxon>
        <taxon>Terriglobales</taxon>
        <taxon>Acidobacteriaceae</taxon>
        <taxon>Granulicella</taxon>
    </lineage>
</organism>
<dbReference type="Proteomes" id="UP000540989">
    <property type="component" value="Unassembled WGS sequence"/>
</dbReference>
<evidence type="ECO:0000313" key="8">
    <source>
        <dbReference type="EMBL" id="MBB5056755.1"/>
    </source>
</evidence>
<dbReference type="GO" id="GO:0050568">
    <property type="term" value="F:protein-glutamine glutaminase activity"/>
    <property type="evidence" value="ECO:0007669"/>
    <property type="project" value="UniProtKB-UniRule"/>
</dbReference>
<keyword evidence="3 5" id="KW-0597">Phosphoprotein</keyword>
<dbReference type="RefSeq" id="WP_221312581.1">
    <property type="nucleotide sequence ID" value="NZ_JACHIP010000002.1"/>
</dbReference>
<protein>
    <recommendedName>
        <fullName evidence="3">Protein-glutamate methylesterase/protein-glutamine glutaminase</fullName>
        <ecNumber evidence="3">3.1.1.61</ecNumber>
        <ecNumber evidence="3">3.5.1.44</ecNumber>
    </recommendedName>
</protein>
<dbReference type="NCBIfam" id="NF001965">
    <property type="entry name" value="PRK00742.1"/>
    <property type="match status" value="1"/>
</dbReference>
<dbReference type="CDD" id="cd16432">
    <property type="entry name" value="CheB_Rec"/>
    <property type="match status" value="1"/>
</dbReference>
<comment type="catalytic activity">
    <reaction evidence="2 3">
        <text>[protein]-L-glutamate 5-O-methyl ester + H2O = L-glutamyl-[protein] + methanol + H(+)</text>
        <dbReference type="Rhea" id="RHEA:23236"/>
        <dbReference type="Rhea" id="RHEA-COMP:10208"/>
        <dbReference type="Rhea" id="RHEA-COMP:10311"/>
        <dbReference type="ChEBI" id="CHEBI:15377"/>
        <dbReference type="ChEBI" id="CHEBI:15378"/>
        <dbReference type="ChEBI" id="CHEBI:17790"/>
        <dbReference type="ChEBI" id="CHEBI:29973"/>
        <dbReference type="ChEBI" id="CHEBI:82795"/>
        <dbReference type="EC" id="3.1.1.61"/>
    </reaction>
</comment>
<feature type="modified residue" description="4-aspartylphosphate" evidence="3 5">
    <location>
        <position position="67"/>
    </location>
</feature>
<sequence length="361" mass="38569">MTMLLESSNSQATKIRVLVVDDSSLIRRMVSRIFESDPEIVLTGTARNGIDALSKLGEMNPDVVTLDVEMPEMDGLETLRAISKTYPAIRVIMLSSLTERGTSTTLDALMNGASDYVTKPMQGTESAYEQLAVQLLSKVKQLFPKLNSNKLAASVARANAISSAPAVSHPPAEICCIGVSTGGPSALYDIWSQFPKNFPLPVVLVQHMPAMFTQMLADRLHSVGSIPVVEGTEGMMLMPGQAVIAPGGFHMRVARQGRELIVTLDEGPKENSCRPAVDVLFRSIVEVLGGRAIAAILTGMGQDGLLGVQALKAKGAVILAQDEATSVVWGMPGAVVAAKAADHVLPLDRIVPEILKSIRYR</sequence>
<comment type="catalytic activity">
    <reaction evidence="3">
        <text>L-glutaminyl-[protein] + H2O = L-glutamyl-[protein] + NH4(+)</text>
        <dbReference type="Rhea" id="RHEA:16441"/>
        <dbReference type="Rhea" id="RHEA-COMP:10207"/>
        <dbReference type="Rhea" id="RHEA-COMP:10208"/>
        <dbReference type="ChEBI" id="CHEBI:15377"/>
        <dbReference type="ChEBI" id="CHEBI:28938"/>
        <dbReference type="ChEBI" id="CHEBI:29973"/>
        <dbReference type="ChEBI" id="CHEBI:30011"/>
        <dbReference type="EC" id="3.5.1.44"/>
    </reaction>
</comment>
<dbReference type="PANTHER" id="PTHR42872">
    <property type="entry name" value="PROTEIN-GLUTAMATE METHYLESTERASE/PROTEIN-GLUTAMINE GLUTAMINASE"/>
    <property type="match status" value="1"/>
</dbReference>
<evidence type="ECO:0000256" key="2">
    <source>
        <dbReference type="ARBA" id="ARBA00048267"/>
    </source>
</evidence>
<dbReference type="HAMAP" id="MF_00099">
    <property type="entry name" value="CheB_chemtxs"/>
    <property type="match status" value="1"/>
</dbReference>
<dbReference type="GO" id="GO:0008984">
    <property type="term" value="F:protein-glutamate methylesterase activity"/>
    <property type="evidence" value="ECO:0007669"/>
    <property type="project" value="UniProtKB-UniRule"/>
</dbReference>
<dbReference type="InterPro" id="IPR008248">
    <property type="entry name" value="CheB-like"/>
</dbReference>
<evidence type="ECO:0000313" key="9">
    <source>
        <dbReference type="Proteomes" id="UP000540989"/>
    </source>
</evidence>
<dbReference type="InterPro" id="IPR001789">
    <property type="entry name" value="Sig_transdc_resp-reg_receiver"/>
</dbReference>
<accession>A0A7W7ZBB4</accession>
<evidence type="ECO:0000256" key="5">
    <source>
        <dbReference type="PROSITE-ProRule" id="PRU00169"/>
    </source>
</evidence>
<dbReference type="SMART" id="SM00448">
    <property type="entry name" value="REC"/>
    <property type="match status" value="1"/>
</dbReference>
<dbReference type="AlphaFoldDB" id="A0A7W7ZBB4"/>